<evidence type="ECO:0000313" key="4">
    <source>
        <dbReference type="Proteomes" id="UP000199520"/>
    </source>
</evidence>
<dbReference type="PANTHER" id="PTHR34039">
    <property type="entry name" value="UPF0102 PROTEIN YRAN"/>
    <property type="match status" value="1"/>
</dbReference>
<dbReference type="GO" id="GO:0004519">
    <property type="term" value="F:endonuclease activity"/>
    <property type="evidence" value="ECO:0007669"/>
    <property type="project" value="UniProtKB-KW"/>
</dbReference>
<protein>
    <recommendedName>
        <fullName evidence="2">UPF0102 protein SAMN04490355_1003175</fullName>
    </recommendedName>
</protein>
<dbReference type="InterPro" id="IPR003509">
    <property type="entry name" value="UPF0102_YraN-like"/>
</dbReference>
<evidence type="ECO:0000313" key="3">
    <source>
        <dbReference type="EMBL" id="SFL40416.1"/>
    </source>
</evidence>
<dbReference type="NCBIfam" id="TIGR00252">
    <property type="entry name" value="YraN family protein"/>
    <property type="match status" value="1"/>
</dbReference>
<dbReference type="InterPro" id="IPR011856">
    <property type="entry name" value="tRNA_endonuc-like_dom_sf"/>
</dbReference>
<dbReference type="RefSeq" id="WP_090932675.1">
    <property type="nucleotide sequence ID" value="NZ_FOTS01000003.1"/>
</dbReference>
<dbReference type="NCBIfam" id="NF009154">
    <property type="entry name" value="PRK12497.3-3"/>
    <property type="match status" value="1"/>
</dbReference>
<keyword evidence="4" id="KW-1185">Reference proteome</keyword>
<dbReference type="AlphaFoldDB" id="A0A1I4HGA2"/>
<dbReference type="CDD" id="cd20736">
    <property type="entry name" value="PoNe_Nuclease"/>
    <property type="match status" value="1"/>
</dbReference>
<dbReference type="InterPro" id="IPR011335">
    <property type="entry name" value="Restrct_endonuc-II-like"/>
</dbReference>
<accession>A0A1I4HGA2</accession>
<dbReference type="PANTHER" id="PTHR34039:SF1">
    <property type="entry name" value="UPF0102 PROTEIN YRAN"/>
    <property type="match status" value="1"/>
</dbReference>
<dbReference type="GO" id="GO:0003676">
    <property type="term" value="F:nucleic acid binding"/>
    <property type="evidence" value="ECO:0007669"/>
    <property type="project" value="InterPro"/>
</dbReference>
<name>A0A1I4HGA2_9FIRM</name>
<keyword evidence="3" id="KW-0540">Nuclease</keyword>
<keyword evidence="3" id="KW-0378">Hydrolase</keyword>
<dbReference type="OrthoDB" id="9802516at2"/>
<comment type="similarity">
    <text evidence="1 2">Belongs to the UPF0102 family.</text>
</comment>
<reference evidence="4" key="1">
    <citation type="submission" date="2016-10" db="EMBL/GenBank/DDBJ databases">
        <authorList>
            <person name="Varghese N."/>
            <person name="Submissions S."/>
        </authorList>
    </citation>
    <scope>NUCLEOTIDE SEQUENCE [LARGE SCALE GENOMIC DNA]</scope>
    <source>
        <strain evidence="4">DSM 13327</strain>
    </source>
</reference>
<dbReference type="Proteomes" id="UP000199520">
    <property type="component" value="Unassembled WGS sequence"/>
</dbReference>
<organism evidence="3 4">
    <name type="scientific">Pelosinus propionicus DSM 13327</name>
    <dbReference type="NCBI Taxonomy" id="1123291"/>
    <lineage>
        <taxon>Bacteria</taxon>
        <taxon>Bacillati</taxon>
        <taxon>Bacillota</taxon>
        <taxon>Negativicutes</taxon>
        <taxon>Selenomonadales</taxon>
        <taxon>Sporomusaceae</taxon>
        <taxon>Pelosinus</taxon>
    </lineage>
</organism>
<dbReference type="HAMAP" id="MF_00048">
    <property type="entry name" value="UPF0102"/>
    <property type="match status" value="1"/>
</dbReference>
<dbReference type="Pfam" id="PF02021">
    <property type="entry name" value="UPF0102"/>
    <property type="match status" value="1"/>
</dbReference>
<keyword evidence="3" id="KW-0255">Endonuclease</keyword>
<dbReference type="SUPFAM" id="SSF52980">
    <property type="entry name" value="Restriction endonuclease-like"/>
    <property type="match status" value="1"/>
</dbReference>
<dbReference type="STRING" id="1123291.SAMN04490355_1003175"/>
<evidence type="ECO:0000256" key="2">
    <source>
        <dbReference type="HAMAP-Rule" id="MF_00048"/>
    </source>
</evidence>
<gene>
    <name evidence="3" type="ORF">SAMN04490355_1003175</name>
</gene>
<dbReference type="NCBIfam" id="NF009150">
    <property type="entry name" value="PRK12497.1-3"/>
    <property type="match status" value="1"/>
</dbReference>
<proteinExistence type="inferred from homology"/>
<dbReference type="Gene3D" id="3.40.1350.10">
    <property type="match status" value="1"/>
</dbReference>
<sequence>MNTSKVGDIGEQAAANYLYDAGYEIVERKYRSKIGEIDIIARIKNVLVFIEVKTRRNTTYGFPAEAVTYRKQQKIINTASCYLQYIHNTNIHCRFDVIEVYLTGNNKITCNHIANAFMR</sequence>
<dbReference type="EMBL" id="FOTS01000003">
    <property type="protein sequence ID" value="SFL40416.1"/>
    <property type="molecule type" value="Genomic_DNA"/>
</dbReference>
<evidence type="ECO:0000256" key="1">
    <source>
        <dbReference type="ARBA" id="ARBA00006738"/>
    </source>
</evidence>